<evidence type="ECO:0000256" key="1">
    <source>
        <dbReference type="SAM" id="MobiDB-lite"/>
    </source>
</evidence>
<keyword evidence="3" id="KW-1185">Reference proteome</keyword>
<protein>
    <submittedName>
        <fullName evidence="2">Uncharacterized protein</fullName>
    </submittedName>
</protein>
<dbReference type="RefSeq" id="WP_225871616.1">
    <property type="nucleotide sequence ID" value="NZ_JABWGV010000002.1"/>
</dbReference>
<dbReference type="EMBL" id="JABWGV010000002">
    <property type="protein sequence ID" value="NVD44910.1"/>
    <property type="molecule type" value="Genomic_DNA"/>
</dbReference>
<dbReference type="AlphaFoldDB" id="A0A850H2U8"/>
<proteinExistence type="predicted"/>
<evidence type="ECO:0000313" key="3">
    <source>
        <dbReference type="Proteomes" id="UP000561438"/>
    </source>
</evidence>
<comment type="caution">
    <text evidence="2">The sequence shown here is derived from an EMBL/GenBank/DDBJ whole genome shotgun (WGS) entry which is preliminary data.</text>
</comment>
<organism evidence="2 3">
    <name type="scientific">Qipengyuania atrilutea</name>
    <dbReference type="NCBI Taxonomy" id="2744473"/>
    <lineage>
        <taxon>Bacteria</taxon>
        <taxon>Pseudomonadati</taxon>
        <taxon>Pseudomonadota</taxon>
        <taxon>Alphaproteobacteria</taxon>
        <taxon>Sphingomonadales</taxon>
        <taxon>Erythrobacteraceae</taxon>
        <taxon>Qipengyuania</taxon>
    </lineage>
</organism>
<feature type="region of interest" description="Disordered" evidence="1">
    <location>
        <begin position="1"/>
        <end position="22"/>
    </location>
</feature>
<gene>
    <name evidence="2" type="ORF">HUV48_07730</name>
</gene>
<accession>A0A850H2U8</accession>
<sequence length="67" mass="7555">MAERAALRTLGRRRSPRDKYGRELRSARRMVSGTERFLGQGFLADHMLKRGLAGESGWGGDETDWCA</sequence>
<dbReference type="Proteomes" id="UP000561438">
    <property type="component" value="Unassembled WGS sequence"/>
</dbReference>
<reference evidence="2 3" key="1">
    <citation type="submission" date="2020-06" db="EMBL/GenBank/DDBJ databases">
        <title>Altererythrobacter sp. HHU K3-1.</title>
        <authorList>
            <person name="Zhang D."/>
            <person name="Xue H."/>
        </authorList>
    </citation>
    <scope>NUCLEOTIDE SEQUENCE [LARGE SCALE GENOMIC DNA]</scope>
    <source>
        <strain evidence="2 3">HHU K3-1</strain>
    </source>
</reference>
<name>A0A850H2U8_9SPHN</name>
<evidence type="ECO:0000313" key="2">
    <source>
        <dbReference type="EMBL" id="NVD44910.1"/>
    </source>
</evidence>